<dbReference type="NCBIfam" id="TIGR04416">
    <property type="entry name" value="group_II_RT_mat"/>
    <property type="match status" value="1"/>
</dbReference>
<dbReference type="RefSeq" id="WP_342757544.1">
    <property type="nucleotide sequence ID" value="NZ_CP146256.1"/>
</dbReference>
<dbReference type="PANTHER" id="PTHR34047:SF8">
    <property type="entry name" value="PROTEIN YKFC"/>
    <property type="match status" value="1"/>
</dbReference>
<dbReference type="GO" id="GO:0003964">
    <property type="term" value="F:RNA-directed DNA polymerase activity"/>
    <property type="evidence" value="ECO:0007669"/>
    <property type="project" value="UniProtKB-KW"/>
</dbReference>
<dbReference type="Gene3D" id="3.30.70.270">
    <property type="match status" value="1"/>
</dbReference>
<dbReference type="EC" id="2.7.7.49" evidence="3"/>
<dbReference type="EMBL" id="CP146256">
    <property type="protein sequence ID" value="XAH73946.1"/>
    <property type="molecule type" value="Genomic_DNA"/>
</dbReference>
<keyword evidence="3" id="KW-0548">Nucleotidyltransferase</keyword>
<dbReference type="CDD" id="cd01651">
    <property type="entry name" value="RT_G2_intron"/>
    <property type="match status" value="1"/>
</dbReference>
<feature type="compositionally biased region" description="Basic and acidic residues" evidence="1">
    <location>
        <begin position="11"/>
        <end position="20"/>
    </location>
</feature>
<dbReference type="InterPro" id="IPR000477">
    <property type="entry name" value="RT_dom"/>
</dbReference>
<gene>
    <name evidence="3" type="primary">ltrA</name>
    <name evidence="3" type="ORF">V6984_20985</name>
</gene>
<sequence>MKAENSGNRDCPQRDSAEHEGYAEVRRSFRSIWKEKDRCIVPYMEPPELLEKILFKDNLNRAYKRVKANKGAPGIDEITVDEIGVYLRDNQEVIIERIYKGKYTPDPVRRKEIPKAEGGMRKLGIPTVKDRIFQQAIAQQVMPIYEARFSDGSFGYRPGRSAKDAIIKVKEYAEEGYRYGVSVDLSKYFDTLNHELLLNILRRNVKDERVIQWIKRYLKSGVMEDGVVVDTEEGSPQGGNLSPLLANVYLNEFDQEFQKRGVPFVRYADDIVLLAKSERAAKRLLETSTDYLEGKLKLTVNKEKSRVVSVFAIRNFKFLGFALGRNGKGIYVRVHPKSWKKFKSKLRELSSRRTVQSIRPALEKIKVYARGWLNYYGMADMKNPIEDLNGWLYHRIRMCIWKQWKKPKTKKRNLMKLGIPEYFAHQAANSRRKYWYVSGMGAVNRALTKERLINSGFYDLAPGYQSVHINY</sequence>
<dbReference type="InterPro" id="IPR030931">
    <property type="entry name" value="Group_II_RT_mat"/>
</dbReference>
<dbReference type="InterPro" id="IPR043502">
    <property type="entry name" value="DNA/RNA_pol_sf"/>
</dbReference>
<reference evidence="3 4" key="1">
    <citation type="submission" date="2024-02" db="EMBL/GenBank/DDBJ databases">
        <title>Bacterial strain from lacustrine sediment.</title>
        <authorList>
            <person name="Petit C."/>
            <person name="Fadhlaoui K."/>
        </authorList>
    </citation>
    <scope>NUCLEOTIDE SEQUENCE [LARGE SCALE GENOMIC DNA]</scope>
    <source>
        <strain evidence="3 4">IPX-CK</strain>
    </source>
</reference>
<dbReference type="Pfam" id="PF00078">
    <property type="entry name" value="RVT_1"/>
    <property type="match status" value="1"/>
</dbReference>
<evidence type="ECO:0000313" key="3">
    <source>
        <dbReference type="EMBL" id="XAH73946.1"/>
    </source>
</evidence>
<feature type="domain" description="Reverse transcriptase" evidence="2">
    <location>
        <begin position="94"/>
        <end position="323"/>
    </location>
</feature>
<dbReference type="InterPro" id="IPR043128">
    <property type="entry name" value="Rev_trsase/Diguanyl_cyclase"/>
</dbReference>
<dbReference type="Proteomes" id="UP001451571">
    <property type="component" value="Chromosome"/>
</dbReference>
<feature type="region of interest" description="Disordered" evidence="1">
    <location>
        <begin position="1"/>
        <end position="20"/>
    </location>
</feature>
<evidence type="ECO:0000313" key="4">
    <source>
        <dbReference type="Proteomes" id="UP001451571"/>
    </source>
</evidence>
<evidence type="ECO:0000259" key="2">
    <source>
        <dbReference type="PROSITE" id="PS50878"/>
    </source>
</evidence>
<evidence type="ECO:0000256" key="1">
    <source>
        <dbReference type="SAM" id="MobiDB-lite"/>
    </source>
</evidence>
<dbReference type="InterPro" id="IPR051083">
    <property type="entry name" value="GrpII_Intron_Splice-Mob/Def"/>
</dbReference>
<dbReference type="PROSITE" id="PS50878">
    <property type="entry name" value="RT_POL"/>
    <property type="match status" value="1"/>
</dbReference>
<proteinExistence type="predicted"/>
<dbReference type="PANTHER" id="PTHR34047">
    <property type="entry name" value="NUCLEAR INTRON MATURASE 1, MITOCHONDRIAL-RELATED"/>
    <property type="match status" value="1"/>
</dbReference>
<organism evidence="3 4">
    <name type="scientific">Kineothrix sedimenti</name>
    <dbReference type="NCBI Taxonomy" id="3123317"/>
    <lineage>
        <taxon>Bacteria</taxon>
        <taxon>Bacillati</taxon>
        <taxon>Bacillota</taxon>
        <taxon>Clostridia</taxon>
        <taxon>Lachnospirales</taxon>
        <taxon>Lachnospiraceae</taxon>
        <taxon>Kineothrix</taxon>
    </lineage>
</organism>
<keyword evidence="3" id="KW-0695">RNA-directed DNA polymerase</keyword>
<name>A0ABZ3EUN8_9FIRM</name>
<keyword evidence="4" id="KW-1185">Reference proteome</keyword>
<dbReference type="SUPFAM" id="SSF56672">
    <property type="entry name" value="DNA/RNA polymerases"/>
    <property type="match status" value="1"/>
</dbReference>
<accession>A0ABZ3EUN8</accession>
<keyword evidence="3" id="KW-0808">Transferase</keyword>
<dbReference type="Pfam" id="PF08388">
    <property type="entry name" value="GIIM"/>
    <property type="match status" value="1"/>
</dbReference>
<protein>
    <submittedName>
        <fullName evidence="3">Group II intron reverse transcriptase/maturase</fullName>
        <ecNumber evidence="3">2.7.7.49</ecNumber>
    </submittedName>
</protein>
<dbReference type="InterPro" id="IPR013597">
    <property type="entry name" value="Mat_intron_G2"/>
</dbReference>